<dbReference type="Proteomes" id="UP000694044">
    <property type="component" value="Unassembled WGS sequence"/>
</dbReference>
<gene>
    <name evidence="1" type="ORF">PHYPSEUDO_013944</name>
</gene>
<name>A0A8T1W5T7_9STRA</name>
<reference evidence="1" key="1">
    <citation type="submission" date="2021-02" db="EMBL/GenBank/DDBJ databases">
        <authorList>
            <person name="Palmer J.M."/>
        </authorList>
    </citation>
    <scope>NUCLEOTIDE SEQUENCE</scope>
    <source>
        <strain evidence="1">SCRP734</strain>
    </source>
</reference>
<dbReference type="AlphaFoldDB" id="A0A8T1W5T7"/>
<organism evidence="1 2">
    <name type="scientific">Phytophthora pseudosyringae</name>
    <dbReference type="NCBI Taxonomy" id="221518"/>
    <lineage>
        <taxon>Eukaryota</taxon>
        <taxon>Sar</taxon>
        <taxon>Stramenopiles</taxon>
        <taxon>Oomycota</taxon>
        <taxon>Peronosporomycetes</taxon>
        <taxon>Peronosporales</taxon>
        <taxon>Peronosporaceae</taxon>
        <taxon>Phytophthora</taxon>
    </lineage>
</organism>
<sequence>MESVAQRHSNPAPLRLHGAAEWLGNILSSMARSKIHRSLDSGARLQLQSSWRSCLRRWLPQAAAESFRSRLPASRRIIARTVAAFVGVAPRPSVPSAQLWLVGCRAANDRKQSLRIASAI</sequence>
<evidence type="ECO:0000313" key="2">
    <source>
        <dbReference type="Proteomes" id="UP000694044"/>
    </source>
</evidence>
<proteinExistence type="predicted"/>
<dbReference type="EMBL" id="JAGDFM010000076">
    <property type="protein sequence ID" value="KAG7387550.1"/>
    <property type="molecule type" value="Genomic_DNA"/>
</dbReference>
<accession>A0A8T1W5T7</accession>
<keyword evidence="2" id="KW-1185">Reference proteome</keyword>
<comment type="caution">
    <text evidence="1">The sequence shown here is derived from an EMBL/GenBank/DDBJ whole genome shotgun (WGS) entry which is preliminary data.</text>
</comment>
<evidence type="ECO:0000313" key="1">
    <source>
        <dbReference type="EMBL" id="KAG7387550.1"/>
    </source>
</evidence>
<protein>
    <submittedName>
        <fullName evidence="1">Uncharacterized protein</fullName>
    </submittedName>
</protein>